<evidence type="ECO:0000313" key="8">
    <source>
        <dbReference type="Proteomes" id="UP000305647"/>
    </source>
</evidence>
<dbReference type="PANTHER" id="PTHR31606">
    <property type="entry name" value="WW DOMAIN BINDING PROTEIN 2, ISOFORM E"/>
    <property type="match status" value="1"/>
</dbReference>
<dbReference type="Proteomes" id="UP000310685">
    <property type="component" value="Unassembled WGS sequence"/>
</dbReference>
<dbReference type="EMBL" id="SPRO01000039">
    <property type="protein sequence ID" value="TIC28455.1"/>
    <property type="molecule type" value="Genomic_DNA"/>
</dbReference>
<dbReference type="EMBL" id="SPRH01000043">
    <property type="protein sequence ID" value="TIB97878.1"/>
    <property type="molecule type" value="Genomic_DNA"/>
</dbReference>
<dbReference type="Proteomes" id="UP000305647">
    <property type="component" value="Unassembled WGS sequence"/>
</dbReference>
<dbReference type="EMBL" id="SPRC01000041">
    <property type="protein sequence ID" value="TIB76827.1"/>
    <property type="molecule type" value="Genomic_DNA"/>
</dbReference>
<evidence type="ECO:0000313" key="6">
    <source>
        <dbReference type="EMBL" id="TIC63508.1"/>
    </source>
</evidence>
<gene>
    <name evidence="6" type="ORF">E3Q01_03308</name>
    <name evidence="5" type="ORF">E3Q03_03092</name>
    <name evidence="4" type="ORF">E3Q10_03176</name>
    <name evidence="3" type="ORF">E3Q17_03240</name>
    <name evidence="2" type="ORF">E3Q22_03369</name>
</gene>
<dbReference type="PANTHER" id="PTHR31606:SF1">
    <property type="entry name" value="WW DOMAIN BINDING PROTEIN 2, ISOFORM E"/>
    <property type="match status" value="1"/>
</dbReference>
<evidence type="ECO:0000313" key="11">
    <source>
        <dbReference type="Proteomes" id="UP000310708"/>
    </source>
</evidence>
<evidence type="ECO:0000313" key="5">
    <source>
        <dbReference type="EMBL" id="TIC60670.1"/>
    </source>
</evidence>
<organism evidence="4 8">
    <name type="scientific">Wallemia mellicola</name>
    <dbReference type="NCBI Taxonomy" id="1708541"/>
    <lineage>
        <taxon>Eukaryota</taxon>
        <taxon>Fungi</taxon>
        <taxon>Dikarya</taxon>
        <taxon>Basidiomycota</taxon>
        <taxon>Wallemiomycotina</taxon>
        <taxon>Wallemiomycetes</taxon>
        <taxon>Wallemiales</taxon>
        <taxon>Wallemiaceae</taxon>
        <taxon>Wallemia</taxon>
    </lineage>
</organism>
<dbReference type="OMA" id="SPAHESI"/>
<dbReference type="AlphaFoldDB" id="A0A4T0QU47"/>
<protein>
    <recommendedName>
        <fullName evidence="12">GRAM domain-containing protein</fullName>
    </recommendedName>
</protein>
<feature type="region of interest" description="Disordered" evidence="1">
    <location>
        <begin position="143"/>
        <end position="201"/>
    </location>
</feature>
<dbReference type="GO" id="GO:0005634">
    <property type="term" value="C:nucleus"/>
    <property type="evidence" value="ECO:0007669"/>
    <property type="project" value="TreeGrafter"/>
</dbReference>
<comment type="caution">
    <text evidence="4">The sequence shown here is derived from an EMBL/GenBank/DDBJ whole genome shotgun (WGS) entry which is preliminary data.</text>
</comment>
<dbReference type="GO" id="GO:0003713">
    <property type="term" value="F:transcription coactivator activity"/>
    <property type="evidence" value="ECO:0007669"/>
    <property type="project" value="InterPro"/>
</dbReference>
<dbReference type="Proteomes" id="UP000305362">
    <property type="component" value="Unassembled WGS sequence"/>
</dbReference>
<dbReference type="EMBL" id="SPRX01000046">
    <property type="protein sequence ID" value="TIC63508.1"/>
    <property type="molecule type" value="Genomic_DNA"/>
</dbReference>
<dbReference type="Proteomes" id="UP000310708">
    <property type="component" value="Unassembled WGS sequence"/>
</dbReference>
<name>A0A4T0QU47_9BASI</name>
<evidence type="ECO:0000313" key="2">
    <source>
        <dbReference type="EMBL" id="TIB76827.1"/>
    </source>
</evidence>
<evidence type="ECO:0000313" key="7">
    <source>
        <dbReference type="Proteomes" id="UP000305362"/>
    </source>
</evidence>
<feature type="compositionally biased region" description="Low complexity" evidence="1">
    <location>
        <begin position="160"/>
        <end position="174"/>
    </location>
</feature>
<sequence length="201" mass="22344">MAALNNSMVNEDGTKPVEFPEEKITLSYDDVQLRLSISSAGKVYDARGSLFLSNKRIVFLSPEHESMRSLSVLLEYVVDGVLAQPLLGANRWEASILPSREPQTNEEPNILANGADLKAWFNNGSTFEFYQGVEEMRERQGNYNNAPQYEPLPQYESQQASNAPSPSYEAESASMDAAITSAQADEEQSRQLQSENPPPYS</sequence>
<evidence type="ECO:0000313" key="4">
    <source>
        <dbReference type="EMBL" id="TIC28455.1"/>
    </source>
</evidence>
<dbReference type="EMBL" id="SPRV01000037">
    <property type="protein sequence ID" value="TIC60670.1"/>
    <property type="molecule type" value="Genomic_DNA"/>
</dbReference>
<dbReference type="InterPro" id="IPR044852">
    <property type="entry name" value="WBP2-like"/>
</dbReference>
<evidence type="ECO:0008006" key="12">
    <source>
        <dbReference type="Google" id="ProtNLM"/>
    </source>
</evidence>
<dbReference type="OrthoDB" id="1259151at2759"/>
<dbReference type="SUPFAM" id="SSF50729">
    <property type="entry name" value="PH domain-like"/>
    <property type="match status" value="1"/>
</dbReference>
<accession>A0A4T0QU47</accession>
<evidence type="ECO:0000256" key="1">
    <source>
        <dbReference type="SAM" id="MobiDB-lite"/>
    </source>
</evidence>
<reference evidence="7 8" key="1">
    <citation type="submission" date="2019-03" db="EMBL/GenBank/DDBJ databases">
        <title>Sequencing 25 genomes of Wallemia mellicola.</title>
        <authorList>
            <person name="Gostincar C."/>
        </authorList>
    </citation>
    <scope>NUCLEOTIDE SEQUENCE [LARGE SCALE GENOMIC DNA]</scope>
    <source>
        <strain evidence="3 9">EXF-1262</strain>
        <strain evidence="5 7">EXF-1277</strain>
        <strain evidence="2 10">EXF-6152</strain>
        <strain evidence="6 11">EXF-757</strain>
        <strain evidence="4 8">EXF-8738</strain>
    </source>
</reference>
<dbReference type="Proteomes" id="UP000307169">
    <property type="component" value="Unassembled WGS sequence"/>
</dbReference>
<evidence type="ECO:0000313" key="9">
    <source>
        <dbReference type="Proteomes" id="UP000307169"/>
    </source>
</evidence>
<evidence type="ECO:0000313" key="3">
    <source>
        <dbReference type="EMBL" id="TIB97878.1"/>
    </source>
</evidence>
<proteinExistence type="predicted"/>
<evidence type="ECO:0000313" key="10">
    <source>
        <dbReference type="Proteomes" id="UP000310685"/>
    </source>
</evidence>
<dbReference type="GO" id="GO:0031490">
    <property type="term" value="F:chromatin DNA binding"/>
    <property type="evidence" value="ECO:0007669"/>
    <property type="project" value="TreeGrafter"/>
</dbReference>